<evidence type="ECO:0000256" key="2">
    <source>
        <dbReference type="ARBA" id="ARBA00022670"/>
    </source>
</evidence>
<evidence type="ECO:0000313" key="8">
    <source>
        <dbReference type="EMBL" id="MFC0228913.1"/>
    </source>
</evidence>
<evidence type="ECO:0000256" key="6">
    <source>
        <dbReference type="SAM" id="SignalP"/>
    </source>
</evidence>
<gene>
    <name evidence="8" type="ORF">ACFFJ3_20880</name>
</gene>
<evidence type="ECO:0000313" key="9">
    <source>
        <dbReference type="Proteomes" id="UP001589792"/>
    </source>
</evidence>
<feature type="chain" id="PRO_5046476551" evidence="6">
    <location>
        <begin position="20"/>
        <end position="174"/>
    </location>
</feature>
<evidence type="ECO:0000256" key="4">
    <source>
        <dbReference type="ARBA" id="ARBA00022801"/>
    </source>
</evidence>
<dbReference type="InterPro" id="IPR038765">
    <property type="entry name" value="Papain-like_cys_pep_sf"/>
</dbReference>
<sequence>MLNIFTPFIFVLTPLSVFSATASSSYQQDFYNSSFVSEKSSKKSGYNDTQRLKKILDHYDEWVGVRYKFGGNSRQGIDCSAYMQRVFKDEFSFRLPRTSHEQIKLGSRVAKEDLTTGDLVFFKTSAQERHVGVYVGDGKFLHASTKVGITVSKLDNQYWKTKYDQARRINHTET</sequence>
<dbReference type="RefSeq" id="WP_380679153.1">
    <property type="nucleotide sequence ID" value="NZ_CP173186.1"/>
</dbReference>
<dbReference type="EMBL" id="JBHLXG010000030">
    <property type="protein sequence ID" value="MFC0228913.1"/>
    <property type="molecule type" value="Genomic_DNA"/>
</dbReference>
<protein>
    <submittedName>
        <fullName evidence="8">NlpC/P60 family protein</fullName>
    </submittedName>
</protein>
<evidence type="ECO:0000256" key="1">
    <source>
        <dbReference type="ARBA" id="ARBA00007074"/>
    </source>
</evidence>
<proteinExistence type="inferred from homology"/>
<keyword evidence="2" id="KW-0645">Protease</keyword>
<comment type="caution">
    <text evidence="8">The sequence shown here is derived from an EMBL/GenBank/DDBJ whole genome shotgun (WGS) entry which is preliminary data.</text>
</comment>
<organism evidence="8 9">
    <name type="scientific">Serratia aquatilis</name>
    <dbReference type="NCBI Taxonomy" id="1737515"/>
    <lineage>
        <taxon>Bacteria</taxon>
        <taxon>Pseudomonadati</taxon>
        <taxon>Pseudomonadota</taxon>
        <taxon>Gammaproteobacteria</taxon>
        <taxon>Enterobacterales</taxon>
        <taxon>Yersiniaceae</taxon>
        <taxon>Serratia</taxon>
    </lineage>
</organism>
<dbReference type="Gene3D" id="3.90.1720.10">
    <property type="entry name" value="endopeptidase domain like (from Nostoc punctiforme)"/>
    <property type="match status" value="1"/>
</dbReference>
<reference evidence="8 9" key="1">
    <citation type="submission" date="2024-09" db="EMBL/GenBank/DDBJ databases">
        <authorList>
            <person name="Sun Q."/>
            <person name="Mori K."/>
        </authorList>
    </citation>
    <scope>NUCLEOTIDE SEQUENCE [LARGE SCALE GENOMIC DNA]</scope>
    <source>
        <strain evidence="8 9">CCM 8626</strain>
    </source>
</reference>
<dbReference type="Proteomes" id="UP001589792">
    <property type="component" value="Unassembled WGS sequence"/>
</dbReference>
<name>A0ABV6EIU7_9GAMM</name>
<dbReference type="InterPro" id="IPR000064">
    <property type="entry name" value="NLP_P60_dom"/>
</dbReference>
<keyword evidence="9" id="KW-1185">Reference proteome</keyword>
<dbReference type="PANTHER" id="PTHR47360:SF1">
    <property type="entry name" value="ENDOPEPTIDASE NLPC-RELATED"/>
    <property type="match status" value="1"/>
</dbReference>
<accession>A0ABV6EIU7</accession>
<keyword evidence="3 6" id="KW-0732">Signal</keyword>
<keyword evidence="5" id="KW-0788">Thiol protease</keyword>
<dbReference type="PROSITE" id="PS51935">
    <property type="entry name" value="NLPC_P60"/>
    <property type="match status" value="1"/>
</dbReference>
<dbReference type="SUPFAM" id="SSF54001">
    <property type="entry name" value="Cysteine proteinases"/>
    <property type="match status" value="1"/>
</dbReference>
<dbReference type="Pfam" id="PF00877">
    <property type="entry name" value="NLPC_P60"/>
    <property type="match status" value="1"/>
</dbReference>
<evidence type="ECO:0000256" key="3">
    <source>
        <dbReference type="ARBA" id="ARBA00022729"/>
    </source>
</evidence>
<dbReference type="PANTHER" id="PTHR47360">
    <property type="entry name" value="MUREIN DD-ENDOPEPTIDASE MEPS/MUREIN LD-CARBOXYPEPTIDASE"/>
    <property type="match status" value="1"/>
</dbReference>
<evidence type="ECO:0000259" key="7">
    <source>
        <dbReference type="PROSITE" id="PS51935"/>
    </source>
</evidence>
<feature type="signal peptide" evidence="6">
    <location>
        <begin position="1"/>
        <end position="19"/>
    </location>
</feature>
<comment type="similarity">
    <text evidence="1">Belongs to the peptidase C40 family.</text>
</comment>
<evidence type="ECO:0000256" key="5">
    <source>
        <dbReference type="ARBA" id="ARBA00022807"/>
    </source>
</evidence>
<feature type="domain" description="NlpC/P60" evidence="7">
    <location>
        <begin position="49"/>
        <end position="170"/>
    </location>
</feature>
<keyword evidence="4" id="KW-0378">Hydrolase</keyword>
<dbReference type="InterPro" id="IPR052062">
    <property type="entry name" value="Murein_DD/LD_carboxypeptidase"/>
</dbReference>